<feature type="region of interest" description="Disordered" evidence="6">
    <location>
        <begin position="84"/>
        <end position="103"/>
    </location>
</feature>
<feature type="compositionally biased region" description="Basic and acidic residues" evidence="6">
    <location>
        <begin position="365"/>
        <end position="375"/>
    </location>
</feature>
<comment type="subcellular location">
    <subcellularLocation>
        <location evidence="2">Chromosome</location>
    </subcellularLocation>
    <subcellularLocation>
        <location evidence="1">Nucleus</location>
    </subcellularLocation>
</comment>
<feature type="region of interest" description="Disordered" evidence="6">
    <location>
        <begin position="1"/>
        <end position="37"/>
    </location>
</feature>
<evidence type="ECO:0000313" key="9">
    <source>
        <dbReference type="Proteomes" id="UP001642483"/>
    </source>
</evidence>
<feature type="region of interest" description="Disordered" evidence="6">
    <location>
        <begin position="201"/>
        <end position="653"/>
    </location>
</feature>
<dbReference type="Proteomes" id="UP001642483">
    <property type="component" value="Unassembled WGS sequence"/>
</dbReference>
<accession>A0ABP0FQE0</accession>
<dbReference type="Pfam" id="PF15511">
    <property type="entry name" value="CENP-T_C"/>
    <property type="match status" value="1"/>
</dbReference>
<dbReference type="InterPro" id="IPR028255">
    <property type="entry name" value="CENP-T"/>
</dbReference>
<feature type="compositionally biased region" description="Basic and acidic residues" evidence="6">
    <location>
        <begin position="471"/>
        <end position="502"/>
    </location>
</feature>
<organism evidence="8 9">
    <name type="scientific">Clavelina lepadiformis</name>
    <name type="common">Light-bulb sea squirt</name>
    <name type="synonym">Ascidia lepadiformis</name>
    <dbReference type="NCBI Taxonomy" id="159417"/>
    <lineage>
        <taxon>Eukaryota</taxon>
        <taxon>Metazoa</taxon>
        <taxon>Chordata</taxon>
        <taxon>Tunicata</taxon>
        <taxon>Ascidiacea</taxon>
        <taxon>Aplousobranchia</taxon>
        <taxon>Clavelinidae</taxon>
        <taxon>Clavelina</taxon>
    </lineage>
</organism>
<keyword evidence="5" id="KW-0539">Nucleus</keyword>
<sequence>MPRSKNDAAIDSPRTPINKRKLKSSSSSQRSKQRKISLRSLLNESLLDKSVTPRTALENVMSEQEVMQTVARPKKQKKVVVEKVKPEPSPNISEDITDSDTSSDVFFPPKRPTTRAMERIFNAKPVISADDFQKQLEVNLAKLKKSSENVQTSIFEEDDTLEMNITSPTLQKRRIDLGKLSHPVVSAEEYGRRLREKLSQFKKKPKLAEDKSSNQSSAAPDKDKVNDDEIQQSASGSREMSKEVPQLGDVFQINVNKDIGNGTTTKPVDEIKENNVNISVTTDASECRESDPVLSGEDDLKLDEENAQNQHPKNKEKGDESSIENVQHNVSVEEDTSEMNITSPMLRKRRIDLDKLSQPVVSAEEYGRRLKEKLSQFRKKPKLAEDKSSNQSLAAPEKDKVNDDESQQSGSREMSKEDPQIGDLLQINVGDGTTARSVDEIEESKGSIAITTDVPEGHESDTILTGVDGLHLVEENDHSSSEFSLRKENEKQKQEDKKNEKEQLEEDAGDDWMSEDDEDNATENNKSKRDIPNDPPENVTLEDLQEPDKDNAGNVIHSETLQKDSDQEDRTPPLEADDIGESHPHQLNDTPSTSKQPRTEVGSNSGHLKSTSVPPSTQKLKKTVSTPSLKKLFSSSKKKAKQQKSNRSDSIIPRSQLKGIMEHYCATKLSKDAIEEVEDVFSTFLKYLARDLEAVCLHARRKTITIEDVEVVMKRQRFITEDRPLKVLIEEFLPLEYRRLFIPVAQSVTLKKEISGKKD</sequence>
<feature type="compositionally biased region" description="Acidic residues" evidence="6">
    <location>
        <begin position="296"/>
        <end position="306"/>
    </location>
</feature>
<evidence type="ECO:0000256" key="2">
    <source>
        <dbReference type="ARBA" id="ARBA00004286"/>
    </source>
</evidence>
<feature type="compositionally biased region" description="Acidic residues" evidence="6">
    <location>
        <begin position="503"/>
        <end position="521"/>
    </location>
</feature>
<keyword evidence="9" id="KW-1185">Reference proteome</keyword>
<gene>
    <name evidence="8" type="ORF">CVLEPA_LOCUS12109</name>
</gene>
<feature type="compositionally biased region" description="Polar residues" evidence="6">
    <location>
        <begin position="587"/>
        <end position="627"/>
    </location>
</feature>
<feature type="domain" description="CENP-T/Histone H4 histone fold" evidence="7">
    <location>
        <begin position="665"/>
        <end position="742"/>
    </location>
</feature>
<proteinExistence type="inferred from homology"/>
<evidence type="ECO:0000259" key="7">
    <source>
        <dbReference type="Pfam" id="PF15511"/>
    </source>
</evidence>
<reference evidence="8 9" key="1">
    <citation type="submission" date="2024-02" db="EMBL/GenBank/DDBJ databases">
        <authorList>
            <person name="Daric V."/>
            <person name="Darras S."/>
        </authorList>
    </citation>
    <scope>NUCLEOTIDE SEQUENCE [LARGE SCALE GENOMIC DNA]</scope>
</reference>
<dbReference type="SUPFAM" id="SSF47113">
    <property type="entry name" value="Histone-fold"/>
    <property type="match status" value="1"/>
</dbReference>
<dbReference type="InterPro" id="IPR035425">
    <property type="entry name" value="CENP-T/H4_C"/>
</dbReference>
<feature type="compositionally biased region" description="Low complexity" evidence="6">
    <location>
        <begin position="90"/>
        <end position="103"/>
    </location>
</feature>
<comment type="caution">
    <text evidence="8">The sequence shown here is derived from an EMBL/GenBank/DDBJ whole genome shotgun (WGS) entry which is preliminary data.</text>
</comment>
<evidence type="ECO:0000256" key="4">
    <source>
        <dbReference type="ARBA" id="ARBA00022454"/>
    </source>
</evidence>
<name>A0ABP0FQE0_CLALP</name>
<comment type="similarity">
    <text evidence="3">Belongs to the CENP-T/CNN1 family.</text>
</comment>
<dbReference type="Gene3D" id="1.10.20.10">
    <property type="entry name" value="Histone, subunit A"/>
    <property type="match status" value="1"/>
</dbReference>
<evidence type="ECO:0000256" key="3">
    <source>
        <dbReference type="ARBA" id="ARBA00010137"/>
    </source>
</evidence>
<dbReference type="PANTHER" id="PTHR46904:SF1">
    <property type="entry name" value="CENTROMERE PROTEIN T"/>
    <property type="match status" value="1"/>
</dbReference>
<dbReference type="PANTHER" id="PTHR46904">
    <property type="entry name" value="CENTROMERE PROTEIN T"/>
    <property type="match status" value="1"/>
</dbReference>
<evidence type="ECO:0000256" key="5">
    <source>
        <dbReference type="ARBA" id="ARBA00023242"/>
    </source>
</evidence>
<feature type="compositionally biased region" description="Polar residues" evidence="6">
    <location>
        <begin position="274"/>
        <end position="284"/>
    </location>
</feature>
<dbReference type="InterPro" id="IPR009072">
    <property type="entry name" value="Histone-fold"/>
</dbReference>
<protein>
    <recommendedName>
        <fullName evidence="7">CENP-T/Histone H4 histone fold domain-containing protein</fullName>
    </recommendedName>
</protein>
<evidence type="ECO:0000256" key="1">
    <source>
        <dbReference type="ARBA" id="ARBA00004123"/>
    </source>
</evidence>
<dbReference type="CDD" id="cd22920">
    <property type="entry name" value="HFD_CENP-T"/>
    <property type="match status" value="1"/>
</dbReference>
<keyword evidence="4" id="KW-0158">Chromosome</keyword>
<dbReference type="EMBL" id="CAWYQH010000090">
    <property type="protein sequence ID" value="CAK8681875.1"/>
    <property type="molecule type" value="Genomic_DNA"/>
</dbReference>
<evidence type="ECO:0000256" key="6">
    <source>
        <dbReference type="SAM" id="MobiDB-lite"/>
    </source>
</evidence>
<evidence type="ECO:0000313" key="8">
    <source>
        <dbReference type="EMBL" id="CAK8681875.1"/>
    </source>
</evidence>
<feature type="compositionally biased region" description="Basic and acidic residues" evidence="6">
    <location>
        <begin position="560"/>
        <end position="572"/>
    </location>
</feature>